<dbReference type="InterPro" id="IPR053729">
    <property type="entry name" value="MAD2L1BP_domain_sf"/>
</dbReference>
<dbReference type="OrthoDB" id="6514899at2759"/>
<reference evidence="1" key="2">
    <citation type="submission" date="2020-01" db="EMBL/GenBank/DDBJ databases">
        <authorList>
            <person name="Korhonen P.K.K."/>
            <person name="Guangxu M.G."/>
            <person name="Wang T.W."/>
            <person name="Stroehlein A.J.S."/>
            <person name="Young N.D."/>
            <person name="Ang C.-S.A."/>
            <person name="Fernando D.W.F."/>
            <person name="Lu H.L."/>
            <person name="Taylor S.T."/>
            <person name="Ehtesham M.E.M."/>
            <person name="Najaraj S.H.N."/>
            <person name="Harsha G.H.G."/>
            <person name="Madugundu A.M."/>
            <person name="Renuse S.R."/>
            <person name="Holt D.H."/>
            <person name="Pandey A.P."/>
            <person name="Papenfuss A.P."/>
            <person name="Gasser R.B.G."/>
            <person name="Fischer K.F."/>
        </authorList>
    </citation>
    <scope>NUCLEOTIDE SEQUENCE</scope>
    <source>
        <strain evidence="1">SSS_KF_BRIS2020</strain>
    </source>
</reference>
<protein>
    <submittedName>
        <fullName evidence="1 2">Uncharacterized protein</fullName>
    </submittedName>
</protein>
<sequence>MFDRESKINNSTENNVQTPKIKRINGLLTLSSSNKKKFCFKNSHKPDRYITIKMLFEYGAIRRDSIAKFLINIFQYILYDKNAIPIPFNYIDKLRDFFLKDDRKNGDLDAKSRLRSKLLIDTFCKLDSTFIFISKLFLGTDILIKSVALCLGDSLRFAKEIFIINLEKLNIDSDQEDKKPLITLRYMIEAFYKKLLNEMPDNLDNKSMRAIHDEAKAKNILFSFKIDSKSIDAIENFVDKNTFRSEEIQTNESIDFKFRISKHGYRIGSIQTKIINFQFGHHKSMMVEDSDFDIYLEDGKVEEIIEEKIIIDPINNALPEFDVRSNLESYGNCKSSTLPTLDNDINKLLDPPKSLFADDNDGSVWIQISPPIQCVNRI</sequence>
<organism evidence="1">
    <name type="scientific">Sarcoptes scabiei</name>
    <name type="common">Itch mite</name>
    <name type="synonym">Acarus scabiei</name>
    <dbReference type="NCBI Taxonomy" id="52283"/>
    <lineage>
        <taxon>Eukaryota</taxon>
        <taxon>Metazoa</taxon>
        <taxon>Ecdysozoa</taxon>
        <taxon>Arthropoda</taxon>
        <taxon>Chelicerata</taxon>
        <taxon>Arachnida</taxon>
        <taxon>Acari</taxon>
        <taxon>Acariformes</taxon>
        <taxon>Sarcoptiformes</taxon>
        <taxon>Astigmata</taxon>
        <taxon>Psoroptidia</taxon>
        <taxon>Sarcoptoidea</taxon>
        <taxon>Sarcoptidae</taxon>
        <taxon>Sarcoptinae</taxon>
        <taxon>Sarcoptes</taxon>
    </lineage>
</organism>
<name>A0A834R3B3_SARSC</name>
<evidence type="ECO:0000313" key="3">
    <source>
        <dbReference type="Proteomes" id="UP000070412"/>
    </source>
</evidence>
<accession>A0A834R3B3</accession>
<dbReference type="AlphaFoldDB" id="A0A834R3B3"/>
<reference evidence="3" key="1">
    <citation type="journal article" date="2020" name="PLoS Negl. Trop. Dis.">
        <title>High-quality nuclear genome for Sarcoptes scabiei-A critical resource for a neglected parasite.</title>
        <authorList>
            <person name="Korhonen P.K."/>
            <person name="Gasser R.B."/>
            <person name="Ma G."/>
            <person name="Wang T."/>
            <person name="Stroehlein A.J."/>
            <person name="Young N.D."/>
            <person name="Ang C.S."/>
            <person name="Fernando D.D."/>
            <person name="Lu H.C."/>
            <person name="Taylor S."/>
            <person name="Reynolds S.L."/>
            <person name="Mofiz E."/>
            <person name="Najaraj S.H."/>
            <person name="Gowda H."/>
            <person name="Madugundu A."/>
            <person name="Renuse S."/>
            <person name="Holt D."/>
            <person name="Pandey A."/>
            <person name="Papenfuss A.T."/>
            <person name="Fischer K."/>
        </authorList>
    </citation>
    <scope>NUCLEOTIDE SEQUENCE [LARGE SCALE GENOMIC DNA]</scope>
</reference>
<keyword evidence="3" id="KW-1185">Reference proteome</keyword>
<proteinExistence type="predicted"/>
<dbReference type="Gene3D" id="3.30.900.20">
    <property type="match status" value="1"/>
</dbReference>
<dbReference type="EnsemblMetazoa" id="SSS_1955s_mrna">
    <property type="protein sequence ID" value="KAF7489497.1"/>
    <property type="gene ID" value="SSS_1955"/>
</dbReference>
<dbReference type="Proteomes" id="UP000070412">
    <property type="component" value="Unassembled WGS sequence"/>
</dbReference>
<evidence type="ECO:0000313" key="2">
    <source>
        <dbReference type="EnsemblMetazoa" id="KAF7489497.1"/>
    </source>
</evidence>
<reference evidence="2" key="3">
    <citation type="submission" date="2022-06" db="UniProtKB">
        <authorList>
            <consortium name="EnsemblMetazoa"/>
        </authorList>
    </citation>
    <scope>IDENTIFICATION</scope>
</reference>
<gene>
    <name evidence="1" type="ORF">SSS_1955</name>
</gene>
<dbReference type="OMA" id="FFESTIY"/>
<evidence type="ECO:0000313" key="1">
    <source>
        <dbReference type="EMBL" id="KAF7489497.1"/>
    </source>
</evidence>
<dbReference type="EMBL" id="WVUK01000064">
    <property type="protein sequence ID" value="KAF7489497.1"/>
    <property type="molecule type" value="Genomic_DNA"/>
</dbReference>